<evidence type="ECO:0000313" key="3">
    <source>
        <dbReference type="Proteomes" id="UP000250245"/>
    </source>
</evidence>
<keyword evidence="1" id="KW-0560">Oxidoreductase</keyword>
<organism evidence="2 3">
    <name type="scientific">Mobiluncus curtisii</name>
    <dbReference type="NCBI Taxonomy" id="2051"/>
    <lineage>
        <taxon>Bacteria</taxon>
        <taxon>Bacillati</taxon>
        <taxon>Actinomycetota</taxon>
        <taxon>Actinomycetes</taxon>
        <taxon>Actinomycetales</taxon>
        <taxon>Actinomycetaceae</taxon>
        <taxon>Mobiluncus</taxon>
    </lineage>
</organism>
<protein>
    <submittedName>
        <fullName evidence="2">Succinic semialdehyde dehydrogenase</fullName>
    </submittedName>
</protein>
<accession>A0A2X3BLC0</accession>
<name>A0A2X3BLC0_9ACTO</name>
<evidence type="ECO:0000256" key="1">
    <source>
        <dbReference type="ARBA" id="ARBA00023002"/>
    </source>
</evidence>
<proteinExistence type="predicted"/>
<evidence type="ECO:0000313" key="2">
    <source>
        <dbReference type="EMBL" id="SQC02427.1"/>
    </source>
</evidence>
<dbReference type="InterPro" id="IPR016161">
    <property type="entry name" value="Ald_DH/histidinol_DH"/>
</dbReference>
<dbReference type="InterPro" id="IPR016162">
    <property type="entry name" value="Ald_DH_N"/>
</dbReference>
<gene>
    <name evidence="2" type="ORF">NCTC11820_02319</name>
</gene>
<dbReference type="Proteomes" id="UP000250245">
    <property type="component" value="Unassembled WGS sequence"/>
</dbReference>
<dbReference type="GO" id="GO:0016491">
    <property type="term" value="F:oxidoreductase activity"/>
    <property type="evidence" value="ECO:0007669"/>
    <property type="project" value="UniProtKB-KW"/>
</dbReference>
<sequence>MMFTGSTATGRVIAKQSGENLIGVSAELGRQGIR</sequence>
<reference evidence="2 3" key="1">
    <citation type="submission" date="2018-06" db="EMBL/GenBank/DDBJ databases">
        <authorList>
            <consortium name="Pathogen Informatics"/>
            <person name="Doyle S."/>
        </authorList>
    </citation>
    <scope>NUCLEOTIDE SEQUENCE [LARGE SCALE GENOMIC DNA]</scope>
    <source>
        <strain evidence="2 3">NCTC11820</strain>
    </source>
</reference>
<dbReference type="AlphaFoldDB" id="A0A2X3BLC0"/>
<dbReference type="SUPFAM" id="SSF53720">
    <property type="entry name" value="ALDH-like"/>
    <property type="match status" value="1"/>
</dbReference>
<dbReference type="Gene3D" id="3.40.605.10">
    <property type="entry name" value="Aldehyde Dehydrogenase, Chain A, domain 1"/>
    <property type="match status" value="1"/>
</dbReference>
<dbReference type="EMBL" id="UASJ01000020">
    <property type="protein sequence ID" value="SQC02427.1"/>
    <property type="molecule type" value="Genomic_DNA"/>
</dbReference>